<dbReference type="SUPFAM" id="SSF51120">
    <property type="entry name" value="beta-Roll"/>
    <property type="match status" value="1"/>
</dbReference>
<dbReference type="Pfam" id="PF05547">
    <property type="entry name" value="Peptidase_M6"/>
    <property type="match status" value="1"/>
</dbReference>
<name>A0A381UG90_9ZZZZ</name>
<evidence type="ECO:0000259" key="2">
    <source>
        <dbReference type="Pfam" id="PF13860"/>
    </source>
</evidence>
<feature type="domain" description="Peptidase M6-like" evidence="1">
    <location>
        <begin position="266"/>
        <end position="341"/>
    </location>
</feature>
<dbReference type="EMBL" id="UINC01006387">
    <property type="protein sequence ID" value="SVA27222.1"/>
    <property type="molecule type" value="Genomic_DNA"/>
</dbReference>
<dbReference type="Gene3D" id="2.60.40.4070">
    <property type="match status" value="1"/>
</dbReference>
<dbReference type="PANTHER" id="PTHR41775">
    <property type="entry name" value="SECRETED PROTEIN-RELATED"/>
    <property type="match status" value="1"/>
</dbReference>
<sequence length="1320" mass="148035">VKRIFAILVSTSTLFATWFDNVPRILNQPDGHTIHCFISGDQYGRRLHDENNFTILLNQQSGFYHYAESVGGELVPSEYVVGEMDPASVGLMPGLSISPDEYQRNREFYHNEISVREGRDAPTSGEIAQINVFIRFSDDPEFPHPRSYYDAFFQSDEDEPSLRHYFWEVSYNALLVNTLHFPGSIGDLNMAYVDIHPRGYYQPHSAGNPNGYQNDQQRTEREHSLLANAVNAISNEIDPSIDIDANDDGYVDAVSFVIYGQPGDWADLLWPHRWSLYSQSVHINGIQVWDYLFMLSESWYFNVGVLCHEFFHVLGAPDLYHYDGGGAPSPVGGWDVMESNSDPPQYMSAFMKWKYGDWLPDLPEITQGGTYTLYPLQQQENVIFKIASPNSDTEYFVLEYRKQEGMYESNLPGNRSGLLVYRINLAAGNGNASGPPDEIYVYRPGGTLQNNGNFDLAPYSSEYDHTLINDDTNPSCFLYNNGSGGEGGLFVSNVTEANETISFTVIFDEPVIEVSPNELSFVLESGENDLQFFTLSNGGEPQSQLNYQVGVTGALPYDSPQGGPDGGNYYWTTSAAEPGMAYEWIEIEGIAIQLELPHNDQFATNSIELPFEFEYFGETYDYVEVNANGWVGWNSANETVWLNEEIPSSSAPRPAIFGFWDDLNPDNNNANANASGDIYYYMTLDRVVIWYDDVVRWSTTDWGQFDFQIVLNSDGSFRTNYREMSGVLNSATIGFQNSDGTQGTQIAANENFVGNGFSWFAATSSDVVPWIILSSNTGSLSGMLYGGESTDIQVQVSTANLEPGNHEAIVTITSNETAPAFVPITLTVTGENTTPTLPFIDISNSENGIVNLPDDIDPLFLAVASRYTHLVTPNGEVIPFLIQDDFTDAQILHARGVLESYLNDIPESEWGHNKTSLANALAFSNAIMFLLNDQDEYENPDLLALWDAGIDGQDLLALEVFPEGSNGYMNSVERDATYEEILHFVHGFGIQLAMPAMQSAIENAMNVAIANDYYFPLDDLPEEDYDEEYFAMGLECYFGLWAHDPNENGFCGDDEYTFITRELMMEGDPGLYSIINGFFGESWEYTSVLPENFDTDFFLSYQTDQDYTFRSQYLKNATLSGGSAANIFGNTFINELNGNEGNNHFQGFEGDDFINGGEGQDRAIYQGNLEEYFIIPPFYTDDSSYQIIDVLQTRDGTDHLFDIEGLDFNGVIHLMEDLLELNGGATFPTEFALHAAAPNPFNPTTTLKYDVAHSERVTITIYNIKGKRVQILYDDHRNRGQYEISWDGRDMNGLLISTGVYFIQLQSKTFQKTVKVLFLK</sequence>
<evidence type="ECO:0000313" key="3">
    <source>
        <dbReference type="EMBL" id="SVA27222.1"/>
    </source>
</evidence>
<protein>
    <submittedName>
        <fullName evidence="3">Uncharacterized protein</fullName>
    </submittedName>
</protein>
<dbReference type="Pfam" id="PF00353">
    <property type="entry name" value="HemolysinCabind"/>
    <property type="match status" value="1"/>
</dbReference>
<dbReference type="InterPro" id="IPR026444">
    <property type="entry name" value="Secre_tail"/>
</dbReference>
<organism evidence="3">
    <name type="scientific">marine metagenome</name>
    <dbReference type="NCBI Taxonomy" id="408172"/>
    <lineage>
        <taxon>unclassified sequences</taxon>
        <taxon>metagenomes</taxon>
        <taxon>ecological metagenomes</taxon>
    </lineage>
</organism>
<dbReference type="InterPro" id="IPR008757">
    <property type="entry name" value="Peptidase_M6-like_domain"/>
</dbReference>
<feature type="domain" description="FlgD/Vpr Ig-like" evidence="2">
    <location>
        <begin position="1253"/>
        <end position="1308"/>
    </location>
</feature>
<dbReference type="InterPro" id="IPR001343">
    <property type="entry name" value="Hemolysn_Ca-bd"/>
</dbReference>
<dbReference type="PANTHER" id="PTHR41775:SF1">
    <property type="entry name" value="PEPTIDASE M6-LIKE DOMAIN-CONTAINING PROTEIN"/>
    <property type="match status" value="1"/>
</dbReference>
<evidence type="ECO:0000259" key="1">
    <source>
        <dbReference type="Pfam" id="PF05547"/>
    </source>
</evidence>
<dbReference type="GO" id="GO:0008233">
    <property type="term" value="F:peptidase activity"/>
    <property type="evidence" value="ECO:0007669"/>
    <property type="project" value="InterPro"/>
</dbReference>
<dbReference type="NCBIfam" id="TIGR04183">
    <property type="entry name" value="Por_Secre_tail"/>
    <property type="match status" value="1"/>
</dbReference>
<dbReference type="InterPro" id="IPR011049">
    <property type="entry name" value="Serralysin-like_metalloprot_C"/>
</dbReference>
<dbReference type="Pfam" id="PF13860">
    <property type="entry name" value="FlgD_ig"/>
    <property type="match status" value="1"/>
</dbReference>
<dbReference type="InterPro" id="IPR025965">
    <property type="entry name" value="FlgD/Vpr_Ig-like"/>
</dbReference>
<feature type="non-terminal residue" evidence="3">
    <location>
        <position position="1"/>
    </location>
</feature>
<reference evidence="3" key="1">
    <citation type="submission" date="2018-05" db="EMBL/GenBank/DDBJ databases">
        <authorList>
            <person name="Lanie J.A."/>
            <person name="Ng W.-L."/>
            <person name="Kazmierczak K.M."/>
            <person name="Andrzejewski T.M."/>
            <person name="Davidsen T.M."/>
            <person name="Wayne K.J."/>
            <person name="Tettelin H."/>
            <person name="Glass J.I."/>
            <person name="Rusch D."/>
            <person name="Podicherti R."/>
            <person name="Tsui H.-C.T."/>
            <person name="Winkler M.E."/>
        </authorList>
    </citation>
    <scope>NUCLEOTIDE SEQUENCE</scope>
</reference>
<accession>A0A381UG90</accession>
<gene>
    <name evidence="3" type="ORF">METZ01_LOCUS80076</name>
</gene>
<dbReference type="GO" id="GO:0006508">
    <property type="term" value="P:proteolysis"/>
    <property type="evidence" value="ECO:0007669"/>
    <property type="project" value="InterPro"/>
</dbReference>
<proteinExistence type="predicted"/>
<dbReference type="GO" id="GO:0005509">
    <property type="term" value="F:calcium ion binding"/>
    <property type="evidence" value="ECO:0007669"/>
    <property type="project" value="InterPro"/>
</dbReference>
<dbReference type="NCBIfam" id="TIGR03296">
    <property type="entry name" value="M6dom_TIGR03296"/>
    <property type="match status" value="1"/>
</dbReference>